<dbReference type="Pfam" id="PF09838">
    <property type="entry name" value="DUF2065"/>
    <property type="match status" value="1"/>
</dbReference>
<dbReference type="AlphaFoldDB" id="A0AA90NMC7"/>
<dbReference type="EMBL" id="JASXSV010000013">
    <property type="protein sequence ID" value="MDP0589390.1"/>
    <property type="molecule type" value="Genomic_DNA"/>
</dbReference>
<organism evidence="2 3">
    <name type="scientific">Candidatus Endonucleibacter bathymodioli</name>
    <dbReference type="NCBI Taxonomy" id="539814"/>
    <lineage>
        <taxon>Bacteria</taxon>
        <taxon>Pseudomonadati</taxon>
        <taxon>Pseudomonadota</taxon>
        <taxon>Gammaproteobacteria</taxon>
        <taxon>Oceanospirillales</taxon>
        <taxon>Endozoicomonadaceae</taxon>
        <taxon>Candidatus Endonucleibacter</taxon>
    </lineage>
</organism>
<feature type="transmembrane region" description="Helical" evidence="1">
    <location>
        <begin position="45"/>
        <end position="62"/>
    </location>
</feature>
<dbReference type="PANTHER" id="PTHR38602:SF1">
    <property type="entry name" value="INNER MEMBRANE PROTEIN"/>
    <property type="match status" value="1"/>
</dbReference>
<dbReference type="PANTHER" id="PTHR38602">
    <property type="entry name" value="INNER MEMBRANE PROTEIN-RELATED"/>
    <property type="match status" value="1"/>
</dbReference>
<comment type="caution">
    <text evidence="2">The sequence shown here is derived from an EMBL/GenBank/DDBJ whole genome shotgun (WGS) entry which is preliminary data.</text>
</comment>
<dbReference type="Proteomes" id="UP001178148">
    <property type="component" value="Unassembled WGS sequence"/>
</dbReference>
<gene>
    <name evidence="2" type="ORF">QS748_09460</name>
</gene>
<keyword evidence="1" id="KW-0472">Membrane</keyword>
<name>A0AA90NMC7_9GAMM</name>
<evidence type="ECO:0000256" key="1">
    <source>
        <dbReference type="SAM" id="Phobius"/>
    </source>
</evidence>
<keyword evidence="1" id="KW-1133">Transmembrane helix</keyword>
<evidence type="ECO:0000313" key="3">
    <source>
        <dbReference type="Proteomes" id="UP001178148"/>
    </source>
</evidence>
<evidence type="ECO:0000313" key="2">
    <source>
        <dbReference type="EMBL" id="MDP0589390.1"/>
    </source>
</evidence>
<dbReference type="InterPro" id="IPR019201">
    <property type="entry name" value="DUF2065"/>
</dbReference>
<feature type="transmembrane region" description="Helical" evidence="1">
    <location>
        <begin position="7"/>
        <end position="25"/>
    </location>
</feature>
<keyword evidence="1" id="KW-0812">Transmembrane</keyword>
<reference evidence="2 3" key="1">
    <citation type="journal article" date="2023" name="bioRxiv">
        <title>An intranuclear bacterial parasite of deep-sea mussels expresses apoptosis inhibitors acquired from its host.</title>
        <authorList>
            <person name="Gonzalez Porras M.A."/>
            <person name="Assie A."/>
            <person name="Tietjen M."/>
            <person name="Violette M."/>
            <person name="Kleiner M."/>
            <person name="Gruber-Vodicka H."/>
            <person name="Dubilier N."/>
            <person name="Leisch N."/>
        </authorList>
    </citation>
    <scope>NUCLEOTIDE SEQUENCE [LARGE SCALE GENOMIC DNA]</scope>
    <source>
        <strain evidence="2">IAP13</strain>
    </source>
</reference>
<keyword evidence="3" id="KW-1185">Reference proteome</keyword>
<protein>
    <submittedName>
        <fullName evidence="2">DUF2065 domain-containing protein</fullName>
    </submittedName>
</protein>
<accession>A0AA90NMC7</accession>
<proteinExistence type="predicted"/>
<sequence length="64" mass="7065">MGFGQQACAAFGLMLVLEGILPFLYPKCWRHMATSLAGVDDRQLRVGGFVSMFAGVVLLYLFNH</sequence>